<name>A0AAV7KKH5_9METZ</name>
<evidence type="ECO:0000313" key="6">
    <source>
        <dbReference type="Proteomes" id="UP001165289"/>
    </source>
</evidence>
<organism evidence="5 6">
    <name type="scientific">Oopsacas minuta</name>
    <dbReference type="NCBI Taxonomy" id="111878"/>
    <lineage>
        <taxon>Eukaryota</taxon>
        <taxon>Metazoa</taxon>
        <taxon>Porifera</taxon>
        <taxon>Hexactinellida</taxon>
        <taxon>Hexasterophora</taxon>
        <taxon>Lyssacinosida</taxon>
        <taxon>Leucopsacidae</taxon>
        <taxon>Oopsacas</taxon>
    </lineage>
</organism>
<dbReference type="EMBL" id="JAKMXF010000003">
    <property type="protein sequence ID" value="KAI6661937.1"/>
    <property type="molecule type" value="Genomic_DNA"/>
</dbReference>
<dbReference type="GO" id="GO:0003735">
    <property type="term" value="F:structural constituent of ribosome"/>
    <property type="evidence" value="ECO:0007669"/>
    <property type="project" value="InterPro"/>
</dbReference>
<protein>
    <submittedName>
        <fullName evidence="5">30S ribosomal protein S18</fullName>
    </submittedName>
</protein>
<dbReference type="AlphaFoldDB" id="A0AAV7KKH5"/>
<evidence type="ECO:0000256" key="4">
    <source>
        <dbReference type="RuleBase" id="RU003910"/>
    </source>
</evidence>
<dbReference type="GO" id="GO:0070181">
    <property type="term" value="F:small ribosomal subunit rRNA binding"/>
    <property type="evidence" value="ECO:0007669"/>
    <property type="project" value="TreeGrafter"/>
</dbReference>
<evidence type="ECO:0000256" key="2">
    <source>
        <dbReference type="ARBA" id="ARBA00022980"/>
    </source>
</evidence>
<dbReference type="InterPro" id="IPR001648">
    <property type="entry name" value="Ribosomal_bS18"/>
</dbReference>
<evidence type="ECO:0000313" key="5">
    <source>
        <dbReference type="EMBL" id="KAI6661937.1"/>
    </source>
</evidence>
<sequence length="150" mass="17376">MLLTGIRSLTKHTLSLPRISAQRRWKFDPNEKRGMPQIFNREPIDCADPIKLVREKITGIYEEDGNVFKRPGCQLCWRGLDEFTYRDVLLISQFITSTGRIIDRHESGICKKMQAKLREEVKKARNIGLIPKALTPQQIELLNENDSQIV</sequence>
<proteinExistence type="inferred from homology"/>
<comment type="similarity">
    <text evidence="1 4">Belongs to the bacterial ribosomal protein bS18 family.</text>
</comment>
<dbReference type="Gene3D" id="4.10.640.10">
    <property type="entry name" value="Ribosomal protein S18"/>
    <property type="match status" value="1"/>
</dbReference>
<dbReference type="PRINTS" id="PR00974">
    <property type="entry name" value="RIBOSOMALS18"/>
</dbReference>
<reference evidence="5 6" key="1">
    <citation type="journal article" date="2023" name="BMC Biol.">
        <title>The compact genome of the sponge Oopsacas minuta (Hexactinellida) is lacking key metazoan core genes.</title>
        <authorList>
            <person name="Santini S."/>
            <person name="Schenkelaars Q."/>
            <person name="Jourda C."/>
            <person name="Duchesne M."/>
            <person name="Belahbib H."/>
            <person name="Rocher C."/>
            <person name="Selva M."/>
            <person name="Riesgo A."/>
            <person name="Vervoort M."/>
            <person name="Leys S.P."/>
            <person name="Kodjabachian L."/>
            <person name="Le Bivic A."/>
            <person name="Borchiellini C."/>
            <person name="Claverie J.M."/>
            <person name="Renard E."/>
        </authorList>
    </citation>
    <scope>NUCLEOTIDE SEQUENCE [LARGE SCALE GENOMIC DNA]</scope>
    <source>
        <strain evidence="5">SPO-2</strain>
    </source>
</reference>
<dbReference type="NCBIfam" id="TIGR00165">
    <property type="entry name" value="S18"/>
    <property type="match status" value="1"/>
</dbReference>
<keyword evidence="3 4" id="KW-0687">Ribonucleoprotein</keyword>
<dbReference type="Pfam" id="PF01084">
    <property type="entry name" value="Ribosomal_S18"/>
    <property type="match status" value="1"/>
</dbReference>
<keyword evidence="6" id="KW-1185">Reference proteome</keyword>
<evidence type="ECO:0000256" key="1">
    <source>
        <dbReference type="ARBA" id="ARBA00005589"/>
    </source>
</evidence>
<comment type="caution">
    <text evidence="5">The sequence shown here is derived from an EMBL/GenBank/DDBJ whole genome shotgun (WGS) entry which is preliminary data.</text>
</comment>
<accession>A0AAV7KKH5</accession>
<dbReference type="InterPro" id="IPR036870">
    <property type="entry name" value="Ribosomal_bS18_sf"/>
</dbReference>
<evidence type="ECO:0000256" key="3">
    <source>
        <dbReference type="ARBA" id="ARBA00023274"/>
    </source>
</evidence>
<dbReference type="SUPFAM" id="SSF46911">
    <property type="entry name" value="Ribosomal protein S18"/>
    <property type="match status" value="1"/>
</dbReference>
<dbReference type="PANTHER" id="PTHR13479">
    <property type="entry name" value="30S RIBOSOMAL PROTEIN S18"/>
    <property type="match status" value="1"/>
</dbReference>
<keyword evidence="2 4" id="KW-0689">Ribosomal protein</keyword>
<dbReference type="GO" id="GO:0005763">
    <property type="term" value="C:mitochondrial small ribosomal subunit"/>
    <property type="evidence" value="ECO:0007669"/>
    <property type="project" value="TreeGrafter"/>
</dbReference>
<dbReference type="GO" id="GO:0032543">
    <property type="term" value="P:mitochondrial translation"/>
    <property type="evidence" value="ECO:0007669"/>
    <property type="project" value="TreeGrafter"/>
</dbReference>
<dbReference type="PANTHER" id="PTHR13479:SF40">
    <property type="entry name" value="SMALL RIBOSOMAL SUBUNIT PROTEIN BS18M"/>
    <property type="match status" value="1"/>
</dbReference>
<gene>
    <name evidence="5" type="ORF">LOD99_9706</name>
</gene>
<dbReference type="Proteomes" id="UP001165289">
    <property type="component" value="Unassembled WGS sequence"/>
</dbReference>